<feature type="region of interest" description="Disordered" evidence="8">
    <location>
        <begin position="1011"/>
        <end position="1030"/>
    </location>
</feature>
<protein>
    <submittedName>
        <fullName evidence="10">Inner centromere protein</fullName>
    </submittedName>
</protein>
<comment type="similarity">
    <text evidence="3">Belongs to the INCENP family.</text>
</comment>
<dbReference type="Pfam" id="PF03941">
    <property type="entry name" value="INCENP_ARK-bind"/>
    <property type="match status" value="1"/>
</dbReference>
<evidence type="ECO:0000256" key="7">
    <source>
        <dbReference type="ARBA" id="ARBA00023242"/>
    </source>
</evidence>
<comment type="subcellular location">
    <subcellularLocation>
        <location evidence="2">Cytoplasm</location>
        <location evidence="2">Cytoskeleton</location>
        <location evidence="2">Spindle</location>
    </subcellularLocation>
    <subcellularLocation>
        <location evidence="1">Nucleus</location>
    </subcellularLocation>
</comment>
<feature type="domain" description="Inner centromere protein ARK-binding" evidence="9">
    <location>
        <begin position="1131"/>
        <end position="1185"/>
    </location>
</feature>
<dbReference type="PANTHER" id="PTHR13142">
    <property type="entry name" value="INNER CENTROMERE PROTEIN"/>
    <property type="match status" value="1"/>
</dbReference>
<evidence type="ECO:0000256" key="8">
    <source>
        <dbReference type="SAM" id="MobiDB-lite"/>
    </source>
</evidence>
<evidence type="ECO:0000256" key="3">
    <source>
        <dbReference type="ARBA" id="ARBA00010042"/>
    </source>
</evidence>
<keyword evidence="7" id="KW-0539">Nucleus</keyword>
<feature type="region of interest" description="Disordered" evidence="8">
    <location>
        <begin position="202"/>
        <end position="273"/>
    </location>
</feature>
<dbReference type="AlphaFoldDB" id="A0A167HB48"/>
<evidence type="ECO:0000313" key="10">
    <source>
        <dbReference type="EMBL" id="OAA47703.1"/>
    </source>
</evidence>
<feature type="compositionally biased region" description="Basic and acidic residues" evidence="8">
    <location>
        <begin position="971"/>
        <end position="983"/>
    </location>
</feature>
<feature type="compositionally biased region" description="Polar residues" evidence="8">
    <location>
        <begin position="764"/>
        <end position="813"/>
    </location>
</feature>
<dbReference type="GO" id="GO:0007059">
    <property type="term" value="P:chromosome segregation"/>
    <property type="evidence" value="ECO:0007669"/>
    <property type="project" value="UniProtKB-KW"/>
</dbReference>
<keyword evidence="5" id="KW-0159">Chromosome partition</keyword>
<feature type="compositionally biased region" description="Basic and acidic residues" evidence="8">
    <location>
        <begin position="624"/>
        <end position="671"/>
    </location>
</feature>
<gene>
    <name evidence="10" type="ORF">NOR_02193</name>
</gene>
<dbReference type="EMBL" id="AZHC01000005">
    <property type="protein sequence ID" value="OAA47703.1"/>
    <property type="molecule type" value="Genomic_DNA"/>
</dbReference>
<evidence type="ECO:0000256" key="4">
    <source>
        <dbReference type="ARBA" id="ARBA00022490"/>
    </source>
</evidence>
<dbReference type="OMA" id="PVPKWAQ"/>
<keyword evidence="6" id="KW-0206">Cytoskeleton</keyword>
<dbReference type="OrthoDB" id="6123at2759"/>
<feature type="compositionally biased region" description="Acidic residues" evidence="8">
    <location>
        <begin position="1133"/>
        <end position="1143"/>
    </location>
</feature>
<feature type="compositionally biased region" description="Polar residues" evidence="8">
    <location>
        <begin position="926"/>
        <end position="946"/>
    </location>
</feature>
<keyword evidence="11" id="KW-1185">Reference proteome</keyword>
<evidence type="ECO:0000313" key="11">
    <source>
        <dbReference type="Proteomes" id="UP000243498"/>
    </source>
</evidence>
<evidence type="ECO:0000256" key="2">
    <source>
        <dbReference type="ARBA" id="ARBA00004186"/>
    </source>
</evidence>
<feature type="region of interest" description="Disordered" evidence="8">
    <location>
        <begin position="1092"/>
        <end position="1151"/>
    </location>
</feature>
<evidence type="ECO:0000256" key="6">
    <source>
        <dbReference type="ARBA" id="ARBA00023212"/>
    </source>
</evidence>
<comment type="caution">
    <text evidence="10">The sequence shown here is derived from an EMBL/GenBank/DDBJ whole genome shotgun (WGS) entry which is preliminary data.</text>
</comment>
<feature type="compositionally biased region" description="Polar residues" evidence="8">
    <location>
        <begin position="592"/>
        <end position="614"/>
    </location>
</feature>
<feature type="compositionally biased region" description="Basic and acidic residues" evidence="8">
    <location>
        <begin position="828"/>
        <end position="875"/>
    </location>
</feature>
<evidence type="ECO:0000259" key="9">
    <source>
        <dbReference type="Pfam" id="PF03941"/>
    </source>
</evidence>
<organism evidence="10 11">
    <name type="scientific">Metarhizium rileyi (strain RCEF 4871)</name>
    <name type="common">Nomuraea rileyi</name>
    <dbReference type="NCBI Taxonomy" id="1649241"/>
    <lineage>
        <taxon>Eukaryota</taxon>
        <taxon>Fungi</taxon>
        <taxon>Dikarya</taxon>
        <taxon>Ascomycota</taxon>
        <taxon>Pezizomycotina</taxon>
        <taxon>Sordariomycetes</taxon>
        <taxon>Hypocreomycetidae</taxon>
        <taxon>Hypocreales</taxon>
        <taxon>Clavicipitaceae</taxon>
        <taxon>Metarhizium</taxon>
    </lineage>
</organism>
<dbReference type="GO" id="GO:0005634">
    <property type="term" value="C:nucleus"/>
    <property type="evidence" value="ECO:0007669"/>
    <property type="project" value="UniProtKB-SubCell"/>
</dbReference>
<feature type="compositionally biased region" description="Basic and acidic residues" evidence="8">
    <location>
        <begin position="740"/>
        <end position="754"/>
    </location>
</feature>
<dbReference type="GO" id="GO:0005819">
    <property type="term" value="C:spindle"/>
    <property type="evidence" value="ECO:0007669"/>
    <property type="project" value="UniProtKB-SubCell"/>
</dbReference>
<feature type="region of interest" description="Disordered" evidence="8">
    <location>
        <begin position="141"/>
        <end position="178"/>
    </location>
</feature>
<feature type="compositionally biased region" description="Polar residues" evidence="8">
    <location>
        <begin position="251"/>
        <end position="269"/>
    </location>
</feature>
<evidence type="ECO:0000256" key="1">
    <source>
        <dbReference type="ARBA" id="ARBA00004123"/>
    </source>
</evidence>
<name>A0A167HB48_METRR</name>
<feature type="compositionally biased region" description="Low complexity" evidence="8">
    <location>
        <begin position="877"/>
        <end position="891"/>
    </location>
</feature>
<accession>A0A167HB48</accession>
<feature type="compositionally biased region" description="Acidic residues" evidence="8">
    <location>
        <begin position="706"/>
        <end position="720"/>
    </location>
</feature>
<feature type="compositionally biased region" description="Polar residues" evidence="8">
    <location>
        <begin position="688"/>
        <end position="698"/>
    </location>
</feature>
<dbReference type="PANTHER" id="PTHR13142:SF1">
    <property type="entry name" value="INNER CENTROMERE PROTEIN"/>
    <property type="match status" value="1"/>
</dbReference>
<dbReference type="STRING" id="1081105.A0A167HB48"/>
<proteinExistence type="inferred from homology"/>
<reference evidence="10 11" key="1">
    <citation type="journal article" date="2016" name="Genome Biol. Evol.">
        <title>Divergent and convergent evolution of fungal pathogenicity.</title>
        <authorList>
            <person name="Shang Y."/>
            <person name="Xiao G."/>
            <person name="Zheng P."/>
            <person name="Cen K."/>
            <person name="Zhan S."/>
            <person name="Wang C."/>
        </authorList>
    </citation>
    <scope>NUCLEOTIDE SEQUENCE [LARGE SCALE GENOMIC DNA]</scope>
    <source>
        <strain evidence="10 11">RCEF 4871</strain>
    </source>
</reference>
<feature type="compositionally biased region" description="Basic and acidic residues" evidence="8">
    <location>
        <begin position="207"/>
        <end position="235"/>
    </location>
</feature>
<feature type="region of interest" description="Disordered" evidence="8">
    <location>
        <begin position="592"/>
        <end position="1005"/>
    </location>
</feature>
<keyword evidence="4" id="KW-0963">Cytoplasm</keyword>
<evidence type="ECO:0000256" key="5">
    <source>
        <dbReference type="ARBA" id="ARBA00022829"/>
    </source>
</evidence>
<dbReference type="InterPro" id="IPR005635">
    <property type="entry name" value="Inner_centromere_prot_ARK-bd"/>
</dbReference>
<sequence length="1240" mass="136042">MAAMRGPRLQVGSAAWIAEERSAALQITQSEVDEFSYSARNELDWLNEHMAGIFNENETNFAETFKTPAKLRGKTPRTARKALPAETRVPLSEVFSATPNGASSPLNCLKPPGLHGHVARGPPSPLRPSIAHVTGFSAKPVTHGTQDSGYFGSQDVAPMNIHMDSDSDDGEQDSSQQDAVQATTFPLKNGFANTCTQAAPEKTYQTAKEDDKAHFSADASKDVSDELQLRLCHESEYEDDESPERQLSLEAKQNTRYPTQDARSASDGSSPIRPIVRKSSLNFASLPAREPLTAGKSNGARVSRTSHLDHIRTSYYNRPTGGNSLGETLGKLNRDEDLGNRMEVDDHVSLHSTSVQDNKTYTQRLQDQINMLGQSQAKSTQIQQHSKTPIRKAPSPIPLNTLQSTPGAFPEDDDDWIEPPVAGAVVSEERPSLLKSHSADVMEGIQGKKTIGQPDFVTSDDENAEAENYYAQPAIDNITKPTYGHGKSASVSVIPSTHAAMEDTHYPKKVVSVSNPSLLTVAEGSILGTPLKSPSRPFRESPLKQVKNKLSSILKSSKGLLASSAAISAEGKSLMSPSSARLGLHSFMSSESIVTQQRTGSQGSNSIAANQDASPTRPTRRTRASVEKEKEEKKREKEAKRLEEQDAKLEKARKKEGEKARVFSKEQEKIAAMEMQIASRKEDDRATFQKTPKSTRTGLRNAKESAEEDTSLNNDIDMEDATSMPPPSAPRSVGPTHATRNRELKRPYAREPQSRPKQAPTVIRVNTGSQHSQYRLSTVQSDTSLLSASQTQHQPTSKASKASLQPKPSTQSLRGAAAVSRAKAQESAAKKKEQEEKEAQKRREAKAEMERKRVAAQEEQRKQDQLKRQETERQRKQPQSQEQSVLQSQSQIKSNAQRKAAIEKAKQTRAPPPALRSQPNGLPDSATRQESQAARPQSRITSNMNRSQDEPSRPVNAILSNAGKVGSKRNFPQEKGDCYEKRPQSRGGPTYQANDAKRRRTSEAFEAEVDASIQKNIKGPPVRPSAGFKKELPSKSVFQSGYANAPHSATRDLFKATISAQHANQTKASHPLEMAQISKGAIPFAPNSNAAGPAYKTPARPAPVNSAKSAAKSVPRSSPRFQNGEAIELPEIQTDDDSEDDEANGVAVAPWADSPDLRRALFDQEDMDPAVIFGPPRPLNMEEVFSKSKDRWHKFRARTSSANWSGADRLTEDDIRKDLAARDKLRRDGGWSYEMSKNML</sequence>
<dbReference type="Proteomes" id="UP000243498">
    <property type="component" value="Unassembled WGS sequence"/>
</dbReference>